<dbReference type="PRINTS" id="PR01463">
    <property type="entry name" value="EAGCHANLFMLY"/>
</dbReference>
<dbReference type="SUPFAM" id="SSF51206">
    <property type="entry name" value="cAMP-binding domain-like"/>
    <property type="match status" value="1"/>
</dbReference>
<dbReference type="InterPro" id="IPR051413">
    <property type="entry name" value="K/Na_HCN_channel"/>
</dbReference>
<dbReference type="GO" id="GO:0003254">
    <property type="term" value="P:regulation of membrane depolarization"/>
    <property type="evidence" value="ECO:0007669"/>
    <property type="project" value="TreeGrafter"/>
</dbReference>
<dbReference type="Gene3D" id="1.10.287.70">
    <property type="match status" value="1"/>
</dbReference>
<feature type="transmembrane region" description="Helical" evidence="9">
    <location>
        <begin position="198"/>
        <end position="217"/>
    </location>
</feature>
<evidence type="ECO:0000256" key="3">
    <source>
        <dbReference type="ARBA" id="ARBA00022692"/>
    </source>
</evidence>
<evidence type="ECO:0000256" key="4">
    <source>
        <dbReference type="ARBA" id="ARBA00022989"/>
    </source>
</evidence>
<comment type="subcellular location">
    <subcellularLocation>
        <location evidence="1">Membrane</location>
        <topology evidence="1">Multi-pass membrane protein</topology>
    </subcellularLocation>
</comment>
<feature type="transmembrane region" description="Helical" evidence="9">
    <location>
        <begin position="237"/>
        <end position="256"/>
    </location>
</feature>
<feature type="transmembrane region" description="Helical" evidence="9">
    <location>
        <begin position="377"/>
        <end position="397"/>
    </location>
</feature>
<dbReference type="GO" id="GO:0035725">
    <property type="term" value="P:sodium ion transmembrane transport"/>
    <property type="evidence" value="ECO:0007669"/>
    <property type="project" value="TreeGrafter"/>
</dbReference>
<dbReference type="GO" id="GO:0098855">
    <property type="term" value="C:HCN channel complex"/>
    <property type="evidence" value="ECO:0007669"/>
    <property type="project" value="TreeGrafter"/>
</dbReference>
<dbReference type="PROSITE" id="PS50042">
    <property type="entry name" value="CNMP_BINDING_3"/>
    <property type="match status" value="1"/>
</dbReference>
<name>A0A067CEY3_SAPPC</name>
<dbReference type="InterPro" id="IPR014710">
    <property type="entry name" value="RmlC-like_jellyroll"/>
</dbReference>
<protein>
    <recommendedName>
        <fullName evidence="10">Cyclic nucleotide-binding domain-containing protein</fullName>
    </recommendedName>
</protein>
<feature type="transmembrane region" description="Helical" evidence="9">
    <location>
        <begin position="336"/>
        <end position="357"/>
    </location>
</feature>
<evidence type="ECO:0000256" key="5">
    <source>
        <dbReference type="ARBA" id="ARBA00023065"/>
    </source>
</evidence>
<evidence type="ECO:0000256" key="7">
    <source>
        <dbReference type="ARBA" id="ARBA00023303"/>
    </source>
</evidence>
<dbReference type="PANTHER" id="PTHR45689:SF5">
    <property type="entry name" value="I[[H]] CHANNEL, ISOFORM E"/>
    <property type="match status" value="1"/>
</dbReference>
<dbReference type="InterPro" id="IPR005821">
    <property type="entry name" value="Ion_trans_dom"/>
</dbReference>
<keyword evidence="5" id="KW-0406">Ion transport</keyword>
<feature type="transmembrane region" description="Helical" evidence="9">
    <location>
        <begin position="409"/>
        <end position="433"/>
    </location>
</feature>
<dbReference type="Pfam" id="PF00520">
    <property type="entry name" value="Ion_trans"/>
    <property type="match status" value="1"/>
</dbReference>
<dbReference type="Pfam" id="PF00027">
    <property type="entry name" value="cNMP_binding"/>
    <property type="match status" value="1"/>
</dbReference>
<dbReference type="OrthoDB" id="426293at2759"/>
<dbReference type="PROSITE" id="PS00889">
    <property type="entry name" value="CNMP_BINDING_2"/>
    <property type="match status" value="1"/>
</dbReference>
<proteinExistence type="predicted"/>
<feature type="compositionally biased region" description="Acidic residues" evidence="8">
    <location>
        <begin position="9"/>
        <end position="27"/>
    </location>
</feature>
<dbReference type="GeneID" id="24129613"/>
<dbReference type="InterPro" id="IPR003938">
    <property type="entry name" value="K_chnl_volt-dep_EAG/ELK/ERG"/>
</dbReference>
<dbReference type="GO" id="GO:0005249">
    <property type="term" value="F:voltage-gated potassium channel activity"/>
    <property type="evidence" value="ECO:0007669"/>
    <property type="project" value="InterPro"/>
</dbReference>
<keyword evidence="12" id="KW-1185">Reference proteome</keyword>
<evidence type="ECO:0000256" key="8">
    <source>
        <dbReference type="SAM" id="MobiDB-lite"/>
    </source>
</evidence>
<keyword evidence="7" id="KW-0407">Ion channel</keyword>
<reference evidence="11 12" key="1">
    <citation type="journal article" date="2013" name="PLoS Genet.">
        <title>Distinctive expansion of potential virulence genes in the genome of the oomycete fish pathogen Saprolegnia parasitica.</title>
        <authorList>
            <person name="Jiang R.H."/>
            <person name="de Bruijn I."/>
            <person name="Haas B.J."/>
            <person name="Belmonte R."/>
            <person name="Lobach L."/>
            <person name="Christie J."/>
            <person name="van den Ackerveken G."/>
            <person name="Bottin A."/>
            <person name="Bulone V."/>
            <person name="Diaz-Moreno S.M."/>
            <person name="Dumas B."/>
            <person name="Fan L."/>
            <person name="Gaulin E."/>
            <person name="Govers F."/>
            <person name="Grenville-Briggs L.J."/>
            <person name="Horner N.R."/>
            <person name="Levin J.Z."/>
            <person name="Mammella M."/>
            <person name="Meijer H.J."/>
            <person name="Morris P."/>
            <person name="Nusbaum C."/>
            <person name="Oome S."/>
            <person name="Phillips A.J."/>
            <person name="van Rooyen D."/>
            <person name="Rzeszutek E."/>
            <person name="Saraiva M."/>
            <person name="Secombes C.J."/>
            <person name="Seidl M.F."/>
            <person name="Snel B."/>
            <person name="Stassen J.H."/>
            <person name="Sykes S."/>
            <person name="Tripathy S."/>
            <person name="van den Berg H."/>
            <person name="Vega-Arreguin J.C."/>
            <person name="Wawra S."/>
            <person name="Young S.K."/>
            <person name="Zeng Q."/>
            <person name="Dieguez-Uribeondo J."/>
            <person name="Russ C."/>
            <person name="Tyler B.M."/>
            <person name="van West P."/>
        </authorList>
    </citation>
    <scope>NUCLEOTIDE SEQUENCE [LARGE SCALE GENOMIC DNA]</scope>
    <source>
        <strain evidence="11 12">CBS 223.65</strain>
    </source>
</reference>
<evidence type="ECO:0000313" key="12">
    <source>
        <dbReference type="Proteomes" id="UP000030745"/>
    </source>
</evidence>
<keyword evidence="3 9" id="KW-0812">Transmembrane</keyword>
<evidence type="ECO:0000256" key="2">
    <source>
        <dbReference type="ARBA" id="ARBA00022448"/>
    </source>
</evidence>
<dbReference type="Gene3D" id="1.10.287.630">
    <property type="entry name" value="Helix hairpin bin"/>
    <property type="match status" value="1"/>
</dbReference>
<keyword evidence="6 9" id="KW-0472">Membrane</keyword>
<feature type="region of interest" description="Disordered" evidence="8">
    <location>
        <begin position="1"/>
        <end position="38"/>
    </location>
</feature>
<dbReference type="PANTHER" id="PTHR45689">
    <property type="entry name" value="I[[H]] CHANNEL, ISOFORM E"/>
    <property type="match status" value="1"/>
</dbReference>
<dbReference type="SUPFAM" id="SSF81324">
    <property type="entry name" value="Voltage-gated potassium channels"/>
    <property type="match status" value="1"/>
</dbReference>
<dbReference type="EMBL" id="KK583215">
    <property type="protein sequence ID" value="KDO27705.1"/>
    <property type="molecule type" value="Genomic_DNA"/>
</dbReference>
<dbReference type="SMART" id="SM00100">
    <property type="entry name" value="cNMP"/>
    <property type="match status" value="1"/>
</dbReference>
<dbReference type="InterPro" id="IPR000595">
    <property type="entry name" value="cNMP-bd_dom"/>
</dbReference>
<organism evidence="11 12">
    <name type="scientific">Saprolegnia parasitica (strain CBS 223.65)</name>
    <dbReference type="NCBI Taxonomy" id="695850"/>
    <lineage>
        <taxon>Eukaryota</taxon>
        <taxon>Sar</taxon>
        <taxon>Stramenopiles</taxon>
        <taxon>Oomycota</taxon>
        <taxon>Saprolegniomycetes</taxon>
        <taxon>Saprolegniales</taxon>
        <taxon>Saprolegniaceae</taxon>
        <taxon>Saprolegnia</taxon>
    </lineage>
</organism>
<dbReference type="AlphaFoldDB" id="A0A067CEY3"/>
<accession>A0A067CEY3</accession>
<dbReference type="Gene3D" id="2.60.120.10">
    <property type="entry name" value="Jelly Rolls"/>
    <property type="match status" value="1"/>
</dbReference>
<evidence type="ECO:0000256" key="9">
    <source>
        <dbReference type="SAM" id="Phobius"/>
    </source>
</evidence>
<dbReference type="KEGG" id="spar:SPRG_07334"/>
<dbReference type="InterPro" id="IPR018490">
    <property type="entry name" value="cNMP-bd_dom_sf"/>
</dbReference>
<evidence type="ECO:0000256" key="6">
    <source>
        <dbReference type="ARBA" id="ARBA00023136"/>
    </source>
</evidence>
<sequence>MGPSPPPGGDDEDNNKDEDDSYDSYDEPPDREGYKALSGVDKIAQGLMLTDDDEDDDGQHVSAYMNRQAERAEVTGLSPMEEIKLAQGELAAKAAQSETHDHLLPHKRQLWRVVKRSVLLSSTHTQNHILPTAAVVDPDVKRIAKDLEHDVDKMTAVQARNFVESVAKGETIMKSRQDDLTAKQIPWYLINPSGRFRIQWDVLSVALIIYNGFYIPLSLAFGRDSVYPIITQLDKAQWAFSLLYLADVVVNFFSAYETRGKIEMRWPVIVFNYLRTWFLVDSLAAFPFDLVLAPSEASSGMFQILRLLKLFRMLSFMRILHRLEYVLLIRSNVSSLLKFCLLVFLTSHWFSCFFYYISYSNPTGWVSIHKLQNDTLYAKYVNAFYWSIMTMTTVGYGDVCAGNTQERAFAIFAMVVGAWIFAYGITNVVATVANLNPSDTCFQRKMDVVNAYMDRRDLPMMLRSEIREFLLNARLSTDSKLKNESKILGELSALLRSKIALAINDSVLNKMPFFEGADHNFLMELALSMKMVCFPPNEDVIIEGEIGEEMFFIFRGAVEVLQSNNQLCVLGEQQYFGEMAILNANCLRTATVRTLCFSELRMLTRQKFLSALTHFPAMRQRIAHIVHSRKERDSARKSISRVQPSVAPVSVMEKIAVSLARESGLLEPSSDGTIVGSTLQRISQMDIKTQEVQDGHSNLEAMVQRLIETQDMLVVELGRLEERWSSE</sequence>
<keyword evidence="2" id="KW-0813">Transport</keyword>
<feature type="domain" description="Cyclic nucleotide-binding" evidence="10">
    <location>
        <begin position="513"/>
        <end position="629"/>
    </location>
</feature>
<evidence type="ECO:0000256" key="1">
    <source>
        <dbReference type="ARBA" id="ARBA00004141"/>
    </source>
</evidence>
<keyword evidence="4 9" id="KW-1133">Transmembrane helix</keyword>
<dbReference type="OMA" id="AFYWSIM"/>
<gene>
    <name evidence="11" type="ORF">SPRG_07334</name>
</gene>
<evidence type="ECO:0000313" key="11">
    <source>
        <dbReference type="EMBL" id="KDO27705.1"/>
    </source>
</evidence>
<dbReference type="InterPro" id="IPR018488">
    <property type="entry name" value="cNMP-bd_CS"/>
</dbReference>
<dbReference type="RefSeq" id="XP_012201514.1">
    <property type="nucleotide sequence ID" value="XM_012346124.1"/>
</dbReference>
<dbReference type="PROSITE" id="PS00888">
    <property type="entry name" value="CNMP_BINDING_1"/>
    <property type="match status" value="1"/>
</dbReference>
<evidence type="ECO:0000259" key="10">
    <source>
        <dbReference type="PROSITE" id="PS50042"/>
    </source>
</evidence>
<dbReference type="CDD" id="cd00038">
    <property type="entry name" value="CAP_ED"/>
    <property type="match status" value="1"/>
</dbReference>
<dbReference type="VEuPathDB" id="FungiDB:SPRG_07334"/>
<dbReference type="Proteomes" id="UP000030745">
    <property type="component" value="Unassembled WGS sequence"/>
</dbReference>